<proteinExistence type="predicted"/>
<reference evidence="1" key="1">
    <citation type="journal article" date="2014" name="Front. Microbiol.">
        <title>High frequency of phylogenetically diverse reductive dehalogenase-homologous genes in deep subseafloor sedimentary metagenomes.</title>
        <authorList>
            <person name="Kawai M."/>
            <person name="Futagami T."/>
            <person name="Toyoda A."/>
            <person name="Takaki Y."/>
            <person name="Nishi S."/>
            <person name="Hori S."/>
            <person name="Arai W."/>
            <person name="Tsubouchi T."/>
            <person name="Morono Y."/>
            <person name="Uchiyama I."/>
            <person name="Ito T."/>
            <person name="Fujiyama A."/>
            <person name="Inagaki F."/>
            <person name="Takami H."/>
        </authorList>
    </citation>
    <scope>NUCLEOTIDE SEQUENCE</scope>
    <source>
        <strain evidence="1">Expedition CK06-06</strain>
    </source>
</reference>
<name>X1F125_9ZZZZ</name>
<accession>X1F125</accession>
<comment type="caution">
    <text evidence="1">The sequence shown here is derived from an EMBL/GenBank/DDBJ whole genome shotgun (WGS) entry which is preliminary data.</text>
</comment>
<dbReference type="AlphaFoldDB" id="X1F125"/>
<gene>
    <name evidence="1" type="ORF">S01H4_66722</name>
</gene>
<dbReference type="EMBL" id="BART01041483">
    <property type="protein sequence ID" value="GAH26285.1"/>
    <property type="molecule type" value="Genomic_DNA"/>
</dbReference>
<evidence type="ECO:0000313" key="1">
    <source>
        <dbReference type="EMBL" id="GAH26285.1"/>
    </source>
</evidence>
<feature type="non-terminal residue" evidence="1">
    <location>
        <position position="39"/>
    </location>
</feature>
<protein>
    <submittedName>
        <fullName evidence="1">Uncharacterized protein</fullName>
    </submittedName>
</protein>
<sequence>MDYERDTKKLILGDRITVQTFRGVKGNIIGRMPDGLVVI</sequence>
<organism evidence="1">
    <name type="scientific">marine sediment metagenome</name>
    <dbReference type="NCBI Taxonomy" id="412755"/>
    <lineage>
        <taxon>unclassified sequences</taxon>
        <taxon>metagenomes</taxon>
        <taxon>ecological metagenomes</taxon>
    </lineage>
</organism>